<sequence>MQEHDDITPAAWRLASLLRSHPWRVIAVIASVMLVLGTALAGIVNANTSSSDIVVSTDDANQDEGTSRKGGDGDSRAYEDDVENGKAIAVTVDVDGAVVNPNVIELPEGSRVQDAIEACGGLAADADVSGINRASILQDGQKVYVPKVGEAPQTSGSATGTAATGGTLVNINTATVEDLDGLPGVGEATAQAIVDDREANGAFASIEDLMRVSGIGEKKFEKLRDLICV</sequence>
<evidence type="ECO:0000313" key="4">
    <source>
        <dbReference type="EMBL" id="RGL08282.1"/>
    </source>
</evidence>
<dbReference type="InterPro" id="IPR003583">
    <property type="entry name" value="Hlx-hairpin-Hlx_DNA-bd_motif"/>
</dbReference>
<dbReference type="GO" id="GO:0015627">
    <property type="term" value="C:type II protein secretion system complex"/>
    <property type="evidence" value="ECO:0007669"/>
    <property type="project" value="TreeGrafter"/>
</dbReference>
<dbReference type="InterPro" id="IPR051675">
    <property type="entry name" value="Endo/Exo/Phosphatase_dom_1"/>
</dbReference>
<dbReference type="SUPFAM" id="SSF47781">
    <property type="entry name" value="RuvA domain 2-like"/>
    <property type="match status" value="1"/>
</dbReference>
<evidence type="ECO:0000313" key="5">
    <source>
        <dbReference type="Proteomes" id="UP000260943"/>
    </source>
</evidence>
<dbReference type="AlphaFoldDB" id="A0A3E4QPQ9"/>
<evidence type="ECO:0000256" key="2">
    <source>
        <dbReference type="SAM" id="Phobius"/>
    </source>
</evidence>
<accession>A0A3E4QPQ9</accession>
<dbReference type="GO" id="GO:0015628">
    <property type="term" value="P:protein secretion by the type II secretion system"/>
    <property type="evidence" value="ECO:0007669"/>
    <property type="project" value="TreeGrafter"/>
</dbReference>
<proteinExistence type="predicted"/>
<feature type="region of interest" description="Disordered" evidence="1">
    <location>
        <begin position="55"/>
        <end position="79"/>
    </location>
</feature>
<dbReference type="InterPro" id="IPR019554">
    <property type="entry name" value="Soluble_ligand-bd"/>
</dbReference>
<gene>
    <name evidence="4" type="ORF">DXC81_09235</name>
</gene>
<feature type="domain" description="Helix-hairpin-helix DNA-binding motif class 1" evidence="3">
    <location>
        <begin position="207"/>
        <end position="226"/>
    </location>
</feature>
<organism evidence="4 5">
    <name type="scientific">Collinsella tanakaei</name>
    <dbReference type="NCBI Taxonomy" id="626935"/>
    <lineage>
        <taxon>Bacteria</taxon>
        <taxon>Bacillati</taxon>
        <taxon>Actinomycetota</taxon>
        <taxon>Coriobacteriia</taxon>
        <taxon>Coriobacteriales</taxon>
        <taxon>Coriobacteriaceae</taxon>
        <taxon>Collinsella</taxon>
    </lineage>
</organism>
<dbReference type="Gene3D" id="3.10.560.10">
    <property type="entry name" value="Outer membrane lipoprotein wza domain like"/>
    <property type="match status" value="1"/>
</dbReference>
<dbReference type="PANTHER" id="PTHR21180">
    <property type="entry name" value="ENDONUCLEASE/EXONUCLEASE/PHOSPHATASE FAMILY DOMAIN-CONTAINING PROTEIN 1"/>
    <property type="match status" value="1"/>
</dbReference>
<keyword evidence="4" id="KW-0238">DNA-binding</keyword>
<dbReference type="Gene3D" id="1.10.150.320">
    <property type="entry name" value="Photosystem II 12 kDa extrinsic protein"/>
    <property type="match status" value="1"/>
</dbReference>
<dbReference type="GO" id="GO:0003677">
    <property type="term" value="F:DNA binding"/>
    <property type="evidence" value="ECO:0007669"/>
    <property type="project" value="UniProtKB-KW"/>
</dbReference>
<dbReference type="PANTHER" id="PTHR21180:SF32">
    <property type="entry name" value="ENDONUCLEASE_EXONUCLEASE_PHOSPHATASE FAMILY DOMAIN-CONTAINING PROTEIN 1"/>
    <property type="match status" value="1"/>
</dbReference>
<evidence type="ECO:0000259" key="3">
    <source>
        <dbReference type="SMART" id="SM00278"/>
    </source>
</evidence>
<comment type="caution">
    <text evidence="4">The sequence shown here is derived from an EMBL/GenBank/DDBJ whole genome shotgun (WGS) entry which is preliminary data.</text>
</comment>
<keyword evidence="2" id="KW-1133">Transmembrane helix</keyword>
<feature type="compositionally biased region" description="Basic and acidic residues" evidence="1">
    <location>
        <begin position="65"/>
        <end position="79"/>
    </location>
</feature>
<dbReference type="NCBIfam" id="TIGR00426">
    <property type="entry name" value="competence protein ComEA helix-hairpin-helix repeat region"/>
    <property type="match status" value="1"/>
</dbReference>
<dbReference type="InterPro" id="IPR010994">
    <property type="entry name" value="RuvA_2-like"/>
</dbReference>
<dbReference type="SMART" id="SM00278">
    <property type="entry name" value="HhH1"/>
    <property type="match status" value="2"/>
</dbReference>
<name>A0A3E4QPQ9_9ACTN</name>
<dbReference type="RefSeq" id="WP_117680125.1">
    <property type="nucleotide sequence ID" value="NZ_CAJJKC010000002.1"/>
</dbReference>
<protein>
    <submittedName>
        <fullName evidence="4">ComEA family DNA-binding protein</fullName>
    </submittedName>
</protein>
<reference evidence="4 5" key="1">
    <citation type="submission" date="2018-08" db="EMBL/GenBank/DDBJ databases">
        <title>A genome reference for cultivated species of the human gut microbiota.</title>
        <authorList>
            <person name="Zou Y."/>
            <person name="Xue W."/>
            <person name="Luo G."/>
        </authorList>
    </citation>
    <scope>NUCLEOTIDE SEQUENCE [LARGE SCALE GENOMIC DNA]</scope>
    <source>
        <strain evidence="4 5">TF08-14</strain>
    </source>
</reference>
<feature type="transmembrane region" description="Helical" evidence="2">
    <location>
        <begin position="23"/>
        <end position="44"/>
    </location>
</feature>
<dbReference type="InterPro" id="IPR004509">
    <property type="entry name" value="Competence_ComEA_HhH"/>
</dbReference>
<dbReference type="Pfam" id="PF12836">
    <property type="entry name" value="HHH_3"/>
    <property type="match status" value="1"/>
</dbReference>
<keyword evidence="2" id="KW-0472">Membrane</keyword>
<dbReference type="GO" id="GO:0006281">
    <property type="term" value="P:DNA repair"/>
    <property type="evidence" value="ECO:0007669"/>
    <property type="project" value="InterPro"/>
</dbReference>
<dbReference type="Proteomes" id="UP000260943">
    <property type="component" value="Unassembled WGS sequence"/>
</dbReference>
<evidence type="ECO:0000256" key="1">
    <source>
        <dbReference type="SAM" id="MobiDB-lite"/>
    </source>
</evidence>
<dbReference type="EMBL" id="QSRJ01000011">
    <property type="protein sequence ID" value="RGL08282.1"/>
    <property type="molecule type" value="Genomic_DNA"/>
</dbReference>
<keyword evidence="2" id="KW-0812">Transmembrane</keyword>
<feature type="domain" description="Helix-hairpin-helix DNA-binding motif class 1" evidence="3">
    <location>
        <begin position="177"/>
        <end position="196"/>
    </location>
</feature>
<dbReference type="Pfam" id="PF10531">
    <property type="entry name" value="SLBB"/>
    <property type="match status" value="1"/>
</dbReference>